<protein>
    <submittedName>
        <fullName evidence="2">Uncharacterized protein</fullName>
    </submittedName>
</protein>
<keyword evidence="3" id="KW-1185">Reference proteome</keyword>
<dbReference type="EMBL" id="RSCE01000014">
    <property type="protein sequence ID" value="RSH77855.1"/>
    <property type="molecule type" value="Genomic_DNA"/>
</dbReference>
<feature type="region of interest" description="Disordered" evidence="1">
    <location>
        <begin position="70"/>
        <end position="89"/>
    </location>
</feature>
<evidence type="ECO:0000256" key="1">
    <source>
        <dbReference type="SAM" id="MobiDB-lite"/>
    </source>
</evidence>
<dbReference type="GeneID" id="39587463"/>
<gene>
    <name evidence="2" type="ORF">EHS24_002920</name>
</gene>
<dbReference type="Proteomes" id="UP000279236">
    <property type="component" value="Unassembled WGS sequence"/>
</dbReference>
<accession>A0A427XG38</accession>
<reference evidence="2 3" key="1">
    <citation type="submission" date="2018-11" db="EMBL/GenBank/DDBJ databases">
        <title>Genome sequence of Apiotrichum porosum DSM 27194.</title>
        <authorList>
            <person name="Aliyu H."/>
            <person name="Gorte O."/>
            <person name="Ochsenreither K."/>
        </authorList>
    </citation>
    <scope>NUCLEOTIDE SEQUENCE [LARGE SCALE GENOMIC DNA]</scope>
    <source>
        <strain evidence="2 3">DSM 27194</strain>
    </source>
</reference>
<evidence type="ECO:0000313" key="2">
    <source>
        <dbReference type="EMBL" id="RSH77855.1"/>
    </source>
</evidence>
<proteinExistence type="predicted"/>
<dbReference type="RefSeq" id="XP_028473002.1">
    <property type="nucleotide sequence ID" value="XM_028618635.1"/>
</dbReference>
<sequence>MTNSAENKKSLGQYFTKHWNKKNVDAGTKPHEKDDEPWAPEYQMIDEPQYVKVSGTKKVVAALRNSLSELTSSKPVEPSVAKTTANTDSGVRHWEAMASWGAQR</sequence>
<comment type="caution">
    <text evidence="2">The sequence shown here is derived from an EMBL/GenBank/DDBJ whole genome shotgun (WGS) entry which is preliminary data.</text>
</comment>
<name>A0A427XG38_9TREE</name>
<evidence type="ECO:0000313" key="3">
    <source>
        <dbReference type="Proteomes" id="UP000279236"/>
    </source>
</evidence>
<organism evidence="2 3">
    <name type="scientific">Apiotrichum porosum</name>
    <dbReference type="NCBI Taxonomy" id="105984"/>
    <lineage>
        <taxon>Eukaryota</taxon>
        <taxon>Fungi</taxon>
        <taxon>Dikarya</taxon>
        <taxon>Basidiomycota</taxon>
        <taxon>Agaricomycotina</taxon>
        <taxon>Tremellomycetes</taxon>
        <taxon>Trichosporonales</taxon>
        <taxon>Trichosporonaceae</taxon>
        <taxon>Apiotrichum</taxon>
    </lineage>
</organism>
<dbReference type="AlphaFoldDB" id="A0A427XG38"/>